<reference evidence="2" key="1">
    <citation type="submission" date="2022-11" db="UniProtKB">
        <authorList>
            <consortium name="WormBaseParasite"/>
        </authorList>
    </citation>
    <scope>IDENTIFICATION</scope>
</reference>
<sequence>MLDFLFLFDRFLLGINKQNIIRKKEEKFVRVSVASVENWRSEVEKGKRFEALHGGNKTGILYSYCHRSRKFGSRSKGLKAPKNLQAQRRFLIKRKTSILIHFYCIS</sequence>
<accession>A0A915IAV4</accession>
<organism evidence="1 2">
    <name type="scientific">Romanomermis culicivorax</name>
    <name type="common">Nematode worm</name>
    <dbReference type="NCBI Taxonomy" id="13658"/>
    <lineage>
        <taxon>Eukaryota</taxon>
        <taxon>Metazoa</taxon>
        <taxon>Ecdysozoa</taxon>
        <taxon>Nematoda</taxon>
        <taxon>Enoplea</taxon>
        <taxon>Dorylaimia</taxon>
        <taxon>Mermithida</taxon>
        <taxon>Mermithoidea</taxon>
        <taxon>Mermithidae</taxon>
        <taxon>Romanomermis</taxon>
    </lineage>
</organism>
<name>A0A915IAV4_ROMCU</name>
<proteinExistence type="predicted"/>
<evidence type="ECO:0000313" key="2">
    <source>
        <dbReference type="WBParaSite" id="nRc.2.0.1.t10903-RA"/>
    </source>
</evidence>
<protein>
    <submittedName>
        <fullName evidence="2">Ovule protein</fullName>
    </submittedName>
</protein>
<dbReference type="Proteomes" id="UP000887565">
    <property type="component" value="Unplaced"/>
</dbReference>
<evidence type="ECO:0000313" key="1">
    <source>
        <dbReference type="Proteomes" id="UP000887565"/>
    </source>
</evidence>
<keyword evidence="1" id="KW-1185">Reference proteome</keyword>
<dbReference type="WBParaSite" id="nRc.2.0.1.t10903-RA">
    <property type="protein sequence ID" value="nRc.2.0.1.t10903-RA"/>
    <property type="gene ID" value="nRc.2.0.1.g10903"/>
</dbReference>
<dbReference type="AlphaFoldDB" id="A0A915IAV4"/>